<dbReference type="InterPro" id="IPR029063">
    <property type="entry name" value="SAM-dependent_MTases_sf"/>
</dbReference>
<proteinExistence type="inferred from homology"/>
<keyword evidence="3" id="KW-0808">Transferase</keyword>
<dbReference type="GO" id="GO:0032259">
    <property type="term" value="P:methylation"/>
    <property type="evidence" value="ECO:0007669"/>
    <property type="project" value="UniProtKB-KW"/>
</dbReference>
<evidence type="ECO:0000313" key="6">
    <source>
        <dbReference type="Ensembl" id="ENSGMOP00000049214.1"/>
    </source>
</evidence>
<dbReference type="PANTHER" id="PTHR14614:SF130">
    <property type="entry name" value="PROTEIN-LYSINE N-METHYLTRANSFERASE EEF2KMT"/>
    <property type="match status" value="1"/>
</dbReference>
<dbReference type="PANTHER" id="PTHR14614">
    <property type="entry name" value="HEPATOCELLULAR CARCINOMA-ASSOCIATED ANTIGEN"/>
    <property type="match status" value="1"/>
</dbReference>
<evidence type="ECO:0000259" key="5">
    <source>
        <dbReference type="Pfam" id="PF14904"/>
    </source>
</evidence>
<dbReference type="OrthoDB" id="194386at2759"/>
<dbReference type="OMA" id="PIRTYRI"/>
<dbReference type="GO" id="GO:0008168">
    <property type="term" value="F:methyltransferase activity"/>
    <property type="evidence" value="ECO:0007669"/>
    <property type="project" value="UniProtKB-KW"/>
</dbReference>
<dbReference type="SUPFAM" id="SSF53335">
    <property type="entry name" value="S-adenosyl-L-methionine-dependent methyltransferases"/>
    <property type="match status" value="1"/>
</dbReference>
<reference evidence="6" key="2">
    <citation type="submission" date="2025-09" db="UniProtKB">
        <authorList>
            <consortium name="Ensembl"/>
        </authorList>
    </citation>
    <scope>IDENTIFICATION</scope>
</reference>
<dbReference type="CTD" id="196483"/>
<protein>
    <submittedName>
        <fullName evidence="6">Eukaryotic elongation factor 2 lysine methyltransferase</fullName>
    </submittedName>
</protein>
<dbReference type="InterPro" id="IPR019410">
    <property type="entry name" value="Methyltransf_16"/>
</dbReference>
<dbReference type="Proteomes" id="UP000694546">
    <property type="component" value="Chromosome 2"/>
</dbReference>
<gene>
    <name evidence="6" type="primary">eef2kmt</name>
</gene>
<keyword evidence="2" id="KW-0489">Methyltransferase</keyword>
<evidence type="ECO:0000256" key="3">
    <source>
        <dbReference type="ARBA" id="ARBA00022679"/>
    </source>
</evidence>
<dbReference type="RefSeq" id="XP_030196947.1">
    <property type="nucleotide sequence ID" value="XM_030341087.1"/>
</dbReference>
<evidence type="ECO:0000256" key="1">
    <source>
        <dbReference type="ARBA" id="ARBA00005511"/>
    </source>
</evidence>
<evidence type="ECO:0000256" key="4">
    <source>
        <dbReference type="ARBA" id="ARBA00022691"/>
    </source>
</evidence>
<dbReference type="GeneTree" id="ENSGT00940000164788"/>
<dbReference type="InterPro" id="IPR029426">
    <property type="entry name" value="FAM86_N"/>
</dbReference>
<dbReference type="Gene3D" id="3.40.50.150">
    <property type="entry name" value="Vaccinia Virus protein VP39"/>
    <property type="match status" value="1"/>
</dbReference>
<sequence length="326" mass="35587">MEDRAALLSTFQASFFAMTRLSPLHWERLRGELEKDKSPELIAAILKKTSLSPLAQKHPPSAKYRRSFLTELITMLEQMCLEPLDELYEGLAGVLSDQKSEDCYKTYLLPGGGAVTLTESVALVSQGTTGLVTWEAGLHLAEWAGEHLEAFSGRVVLELGCGVGLTGLVVCRGCSPSRYVFSDFHPSVLRRLRANLELNGLGEGPAGGAHGGGVVRVEELDWESVSEERLREIGADTVIASDVVYDPDLLPGLVRLLSLVLSCSSPEAPQVFICSPIRNPDTYNSFKRQLEAAGVGYEVIRGAGRQVLSYHRASTIEMMQLTLHTQ</sequence>
<keyword evidence="7" id="KW-1185">Reference proteome</keyword>
<name>A0A8C5BPD9_GADMO</name>
<dbReference type="GO" id="GO:0032991">
    <property type="term" value="C:protein-containing complex"/>
    <property type="evidence" value="ECO:0007669"/>
    <property type="project" value="TreeGrafter"/>
</dbReference>
<feature type="domain" description="FAM86 N-terminal" evidence="5">
    <location>
        <begin position="6"/>
        <end position="94"/>
    </location>
</feature>
<dbReference type="GeneID" id="115531687"/>
<dbReference type="KEGG" id="gmh:115531687"/>
<evidence type="ECO:0000256" key="2">
    <source>
        <dbReference type="ARBA" id="ARBA00022603"/>
    </source>
</evidence>
<dbReference type="Pfam" id="PF10294">
    <property type="entry name" value="Methyltransf_16"/>
    <property type="match status" value="1"/>
</dbReference>
<reference evidence="6" key="1">
    <citation type="submission" date="2025-08" db="UniProtKB">
        <authorList>
            <consortium name="Ensembl"/>
        </authorList>
    </citation>
    <scope>IDENTIFICATION</scope>
</reference>
<evidence type="ECO:0000313" key="7">
    <source>
        <dbReference type="Proteomes" id="UP000694546"/>
    </source>
</evidence>
<dbReference type="Ensembl" id="ENSGMOT00000050771.1">
    <property type="protein sequence ID" value="ENSGMOP00000049214.1"/>
    <property type="gene ID" value="ENSGMOG00000028018.1"/>
</dbReference>
<dbReference type="AlphaFoldDB" id="A0A8C5BPD9"/>
<keyword evidence="4" id="KW-0949">S-adenosyl-L-methionine</keyword>
<organism evidence="6 7">
    <name type="scientific">Gadus morhua</name>
    <name type="common">Atlantic cod</name>
    <dbReference type="NCBI Taxonomy" id="8049"/>
    <lineage>
        <taxon>Eukaryota</taxon>
        <taxon>Metazoa</taxon>
        <taxon>Chordata</taxon>
        <taxon>Craniata</taxon>
        <taxon>Vertebrata</taxon>
        <taxon>Euteleostomi</taxon>
        <taxon>Actinopterygii</taxon>
        <taxon>Neopterygii</taxon>
        <taxon>Teleostei</taxon>
        <taxon>Neoteleostei</taxon>
        <taxon>Acanthomorphata</taxon>
        <taxon>Zeiogadaria</taxon>
        <taxon>Gadariae</taxon>
        <taxon>Gadiformes</taxon>
        <taxon>Gadoidei</taxon>
        <taxon>Gadidae</taxon>
        <taxon>Gadus</taxon>
    </lineage>
</organism>
<accession>A0A8C5BPD9</accession>
<dbReference type="Pfam" id="PF14904">
    <property type="entry name" value="FAM86"/>
    <property type="match status" value="1"/>
</dbReference>
<comment type="similarity">
    <text evidence="1">Belongs to the class I-like SAM-binding methyltransferase superfamily. EEF2KMT family.</text>
</comment>